<feature type="compositionally biased region" description="Basic and acidic residues" evidence="2">
    <location>
        <begin position="525"/>
        <end position="534"/>
    </location>
</feature>
<evidence type="ECO:0000313" key="5">
    <source>
        <dbReference type="Proteomes" id="UP001331761"/>
    </source>
</evidence>
<feature type="compositionally biased region" description="Basic and acidic residues" evidence="2">
    <location>
        <begin position="838"/>
        <end position="854"/>
    </location>
</feature>
<dbReference type="GO" id="GO:0004674">
    <property type="term" value="F:protein serine/threonine kinase activity"/>
    <property type="evidence" value="ECO:0007669"/>
    <property type="project" value="UniProtKB-EC"/>
</dbReference>
<keyword evidence="5" id="KW-1185">Reference proteome</keyword>
<evidence type="ECO:0000313" key="4">
    <source>
        <dbReference type="EMBL" id="KAK5967944.1"/>
    </source>
</evidence>
<dbReference type="InterPro" id="IPR011009">
    <property type="entry name" value="Kinase-like_dom_sf"/>
</dbReference>
<protein>
    <recommendedName>
        <fullName evidence="1">non-specific serine/threonine protein kinase</fullName>
        <ecNumber evidence="1">2.7.11.1</ecNumber>
    </recommendedName>
</protein>
<name>A0AAN8F2M7_TRICO</name>
<feature type="compositionally biased region" description="Basic residues" evidence="2">
    <location>
        <begin position="706"/>
        <end position="720"/>
    </location>
</feature>
<dbReference type="InterPro" id="IPR050235">
    <property type="entry name" value="CK1_Ser-Thr_kinase"/>
</dbReference>
<organism evidence="4 5">
    <name type="scientific">Trichostrongylus colubriformis</name>
    <name type="common">Black scour worm</name>
    <dbReference type="NCBI Taxonomy" id="6319"/>
    <lineage>
        <taxon>Eukaryota</taxon>
        <taxon>Metazoa</taxon>
        <taxon>Ecdysozoa</taxon>
        <taxon>Nematoda</taxon>
        <taxon>Chromadorea</taxon>
        <taxon>Rhabditida</taxon>
        <taxon>Rhabditina</taxon>
        <taxon>Rhabditomorpha</taxon>
        <taxon>Strongyloidea</taxon>
        <taxon>Trichostrongylidae</taxon>
        <taxon>Trichostrongylus</taxon>
    </lineage>
</organism>
<dbReference type="InterPro" id="IPR008271">
    <property type="entry name" value="Ser/Thr_kinase_AS"/>
</dbReference>
<evidence type="ECO:0000256" key="2">
    <source>
        <dbReference type="SAM" id="MobiDB-lite"/>
    </source>
</evidence>
<dbReference type="Gene3D" id="1.10.510.10">
    <property type="entry name" value="Transferase(Phosphotransferase) domain 1"/>
    <property type="match status" value="1"/>
</dbReference>
<evidence type="ECO:0000256" key="1">
    <source>
        <dbReference type="ARBA" id="ARBA00012513"/>
    </source>
</evidence>
<feature type="compositionally biased region" description="Polar residues" evidence="2">
    <location>
        <begin position="386"/>
        <end position="399"/>
    </location>
</feature>
<dbReference type="InterPro" id="IPR000719">
    <property type="entry name" value="Prot_kinase_dom"/>
</dbReference>
<accession>A0AAN8F2M7</accession>
<dbReference type="GO" id="GO:0005524">
    <property type="term" value="F:ATP binding"/>
    <property type="evidence" value="ECO:0007669"/>
    <property type="project" value="InterPro"/>
</dbReference>
<feature type="region of interest" description="Disordered" evidence="2">
    <location>
        <begin position="381"/>
        <end position="417"/>
    </location>
</feature>
<feature type="compositionally biased region" description="Polar residues" evidence="2">
    <location>
        <begin position="546"/>
        <end position="578"/>
    </location>
</feature>
<feature type="compositionally biased region" description="Basic and acidic residues" evidence="2">
    <location>
        <begin position="741"/>
        <end position="831"/>
    </location>
</feature>
<dbReference type="AlphaFoldDB" id="A0AAN8F2M7"/>
<feature type="compositionally biased region" description="Basic and acidic residues" evidence="2">
    <location>
        <begin position="476"/>
        <end position="492"/>
    </location>
</feature>
<dbReference type="PANTHER" id="PTHR11909">
    <property type="entry name" value="CASEIN KINASE-RELATED"/>
    <property type="match status" value="1"/>
</dbReference>
<feature type="region of interest" description="Disordered" evidence="2">
    <location>
        <begin position="449"/>
        <end position="881"/>
    </location>
</feature>
<keyword evidence="4" id="KW-0418">Kinase</keyword>
<feature type="compositionally biased region" description="Low complexity" evidence="2">
    <location>
        <begin position="400"/>
        <end position="410"/>
    </location>
</feature>
<feature type="compositionally biased region" description="Low complexity" evidence="2">
    <location>
        <begin position="671"/>
        <end position="697"/>
    </location>
</feature>
<dbReference type="PROSITE" id="PS50011">
    <property type="entry name" value="PROTEIN_KINASE_DOM"/>
    <property type="match status" value="1"/>
</dbReference>
<dbReference type="EC" id="2.7.11.1" evidence="1"/>
<evidence type="ECO:0000259" key="3">
    <source>
        <dbReference type="PROSITE" id="PS50011"/>
    </source>
</evidence>
<feature type="compositionally biased region" description="Basic and acidic residues" evidence="2">
    <location>
        <begin position="595"/>
        <end position="608"/>
    </location>
</feature>
<dbReference type="Proteomes" id="UP001331761">
    <property type="component" value="Unassembled WGS sequence"/>
</dbReference>
<dbReference type="SUPFAM" id="SSF56112">
    <property type="entry name" value="Protein kinase-like (PK-like)"/>
    <property type="match status" value="1"/>
</dbReference>
<feature type="domain" description="Protein kinase" evidence="3">
    <location>
        <begin position="76"/>
        <end position="365"/>
    </location>
</feature>
<keyword evidence="4" id="KW-0808">Transferase</keyword>
<dbReference type="Pfam" id="PF00069">
    <property type="entry name" value="Pkinase"/>
    <property type="match status" value="1"/>
</dbReference>
<gene>
    <name evidence="4" type="ORF">GCK32_012648</name>
</gene>
<feature type="compositionally biased region" description="Polar residues" evidence="2">
    <location>
        <begin position="456"/>
        <end position="475"/>
    </location>
</feature>
<dbReference type="SMART" id="SM00220">
    <property type="entry name" value="S_TKc"/>
    <property type="match status" value="1"/>
</dbReference>
<sequence length="881" mass="97651">MLGALLKGPEQPPWFKMKLFEDIRPDLVPSTDKSLLESHEIDLLDNFLKGKEELQAGDLVIADDNLDEESREYSRYEILTKYNEGRYSAVYIVAKQTCSDNEEVLDSTLYAMKTGLRKDSTSTRLRFKRELAVLKELKNANAMRCPRLIDSGRVCDRSYIVMSLLDRNVEKLKESVRGVFRPTSVYHLAAEALSAIEDLHVLGYVHRDIKPTNFCVGLAVAGVRLFLIDYGEAVKSGKNIRFAVPDAYSLPYMAIDAHKRATAKPKMDLEAWFYTFSELLYPHLLTWKQSHNETEIMAAKTKFWSNLPDSLTACSPQILETAKIVNATTDNIDYKGLRKLMDDARNSHLKGAPLTLEWVKEMPKVMPKRGEPITVAHDVESEMKSTRSVRGTKQKPLSAQQLQQQKQQQQPGHEKASYVDELRKSLTTSLVQRFRFRRKKKNLAAMIEKSAEETGSAETATPKDSVSSEPSAKPTSETKEPASTEKKSEGKETSIFQSLRKRKIKIGVPKKPAPVSSTEAVVTEKPADTSKVPEKAATTPAEGAESSGTAPATSSVEPQQTPAEGSTGTSQPATSGDQEGSLFHKFSMRVLRKKKVEEKAATGEEKLPQPEPTTSKPAEPSTVLQPEQKEGEKKPDTAVEEGKTEKRSQFLEKLKRYAKRKPVSSAKEEVPTPSTAVATPSPQTDTTPTTLTKTTPAPEEKSIRQSAKRLFRRMLSKKKKDAVEAGQTSAEKAAPVGEPVPVKDEAQKDSAAKVSDQKETTKTKEGVTAEEHTKEIEPKSGESAEKKTKEAPTTEIKSESAEKKAKESGSERGGADEKKIKEELSTEKKASDAPPADNKTRETENPEKVDELKTAEQSPATKKSSKIKKLWMIFRGKGENT</sequence>
<comment type="caution">
    <text evidence="4">The sequence shown here is derived from an EMBL/GenBank/DDBJ whole genome shotgun (WGS) entry which is preliminary data.</text>
</comment>
<dbReference type="PROSITE" id="PS00108">
    <property type="entry name" value="PROTEIN_KINASE_ST"/>
    <property type="match status" value="1"/>
</dbReference>
<feature type="compositionally biased region" description="Basic and acidic residues" evidence="2">
    <location>
        <begin position="627"/>
        <end position="655"/>
    </location>
</feature>
<dbReference type="EMBL" id="WIXE01021901">
    <property type="protein sequence ID" value="KAK5967944.1"/>
    <property type="molecule type" value="Genomic_DNA"/>
</dbReference>
<proteinExistence type="predicted"/>
<reference evidence="4 5" key="1">
    <citation type="submission" date="2019-10" db="EMBL/GenBank/DDBJ databases">
        <title>Assembly and Annotation for the nematode Trichostrongylus colubriformis.</title>
        <authorList>
            <person name="Martin J."/>
        </authorList>
    </citation>
    <scope>NUCLEOTIDE SEQUENCE [LARGE SCALE GENOMIC DNA]</scope>
    <source>
        <strain evidence="4">G859</strain>
        <tissue evidence="4">Whole worm</tissue>
    </source>
</reference>